<gene>
    <name evidence="1" type="ORF">NKW54_14355</name>
</gene>
<reference evidence="1 2" key="1">
    <citation type="submission" date="2022-06" db="EMBL/GenBank/DDBJ databases">
        <title>Acetobacer genomes from food samples.</title>
        <authorList>
            <person name="Sombolestani A."/>
        </authorList>
    </citation>
    <scope>NUCLEOTIDE SEQUENCE [LARGE SCALE GENOMIC DNA]</scope>
    <source>
        <strain evidence="1 2">R-83281</strain>
    </source>
</reference>
<protein>
    <submittedName>
        <fullName evidence="1">Uncharacterized protein</fullName>
    </submittedName>
</protein>
<dbReference type="EMBL" id="JAMYZR010000049">
    <property type="protein sequence ID" value="MCP1247113.1"/>
    <property type="molecule type" value="Genomic_DNA"/>
</dbReference>
<sequence>MSEIQSFKIPPITETDLDTVIENAGGSRLHPDHDRRDKIGADYRLGEALIELKFLDEEGLDKVERQGKLNQLFGEIEPGQPTITLDRDHLQASNQRKFDRIMEGPIKTAVKKANAQLKQSRSEFPDTKCSVLLIINNKYESLDHECVCDLVLNRVRQDTSHIDAVVVGGIYLHLEDRNGSLVSPMQPFEVKTIFNEFNRLKASWEAFTDSFMEKLTQPDSKADRTKGPLAEKQFKFGNVIYTRPVPGVQFLEKLRSQSVLTKSYTDGETSVYVAKTLPHISRREWFLFRDLNASSIEILDSYEMWMIRENQAQKDAIPTCPLVMIPITSNDWVAWCKKLGEKGSISQYVNDAFKSRLDVLISCAQDMRECTILPARYTLAITNIFGTDEAAAISSIFIVLERTDGSTNRRCVVNKEGLSLKHAIALAAAYAIQERIESIMWEKNYLS</sequence>
<accession>A0ABT1EUQ3</accession>
<proteinExistence type="predicted"/>
<keyword evidence="2" id="KW-1185">Reference proteome</keyword>
<comment type="caution">
    <text evidence="1">The sequence shown here is derived from an EMBL/GenBank/DDBJ whole genome shotgun (WGS) entry which is preliminary data.</text>
</comment>
<name>A0ABT1EUQ3_9PROT</name>
<organism evidence="1 2">
    <name type="scientific">Acetobacter cerevisiae</name>
    <dbReference type="NCBI Taxonomy" id="178900"/>
    <lineage>
        <taxon>Bacteria</taxon>
        <taxon>Pseudomonadati</taxon>
        <taxon>Pseudomonadota</taxon>
        <taxon>Alphaproteobacteria</taxon>
        <taxon>Acetobacterales</taxon>
        <taxon>Acetobacteraceae</taxon>
        <taxon>Acetobacter</taxon>
    </lineage>
</organism>
<evidence type="ECO:0000313" key="2">
    <source>
        <dbReference type="Proteomes" id="UP001523543"/>
    </source>
</evidence>
<dbReference type="Proteomes" id="UP001523543">
    <property type="component" value="Unassembled WGS sequence"/>
</dbReference>
<evidence type="ECO:0000313" key="1">
    <source>
        <dbReference type="EMBL" id="MCP1247113.1"/>
    </source>
</evidence>
<dbReference type="RefSeq" id="WP_253551095.1">
    <property type="nucleotide sequence ID" value="NZ_JAMYZR010000049.1"/>
</dbReference>